<dbReference type="OrthoDB" id="778241at2759"/>
<evidence type="ECO:0000313" key="1">
    <source>
        <dbReference type="EMBL" id="KAG0481240.1"/>
    </source>
</evidence>
<accession>A0A835V2F5</accession>
<dbReference type="AlphaFoldDB" id="A0A835V2F5"/>
<proteinExistence type="predicted"/>
<gene>
    <name evidence="1" type="ORF">HPP92_012098</name>
</gene>
<organism evidence="1 2">
    <name type="scientific">Vanilla planifolia</name>
    <name type="common">Vanilla</name>
    <dbReference type="NCBI Taxonomy" id="51239"/>
    <lineage>
        <taxon>Eukaryota</taxon>
        <taxon>Viridiplantae</taxon>
        <taxon>Streptophyta</taxon>
        <taxon>Embryophyta</taxon>
        <taxon>Tracheophyta</taxon>
        <taxon>Spermatophyta</taxon>
        <taxon>Magnoliopsida</taxon>
        <taxon>Liliopsida</taxon>
        <taxon>Asparagales</taxon>
        <taxon>Orchidaceae</taxon>
        <taxon>Vanilloideae</taxon>
        <taxon>Vanilleae</taxon>
        <taxon>Vanilla</taxon>
    </lineage>
</organism>
<comment type="caution">
    <text evidence="1">The sequence shown here is derived from an EMBL/GenBank/DDBJ whole genome shotgun (WGS) entry which is preliminary data.</text>
</comment>
<name>A0A835V2F5_VANPL</name>
<sequence>MDGLHEAMQVEDDHCTKEKAKRKLKTPAQVEALEEFFNEPYYVGDSMHHESLSIFRNIKEQKANNDRLETLVTKSYPEQMAFNRTKRSYNGCNEITKLQTRKASISSHSKYAQCRNFAASKVENSMNQTSYLGGRNTLKQFKHTLEDTFDHKTSSNLLQTFPGSIEGSFPYCTWDAELFQREHFDVRSSMEKHKKHDHFASGCWLWPRQPSKDWVRTERAQENHAFEPGMTIEGRTKFQQQCARNVLVNPSVKHNQ</sequence>
<protein>
    <submittedName>
        <fullName evidence="1">Uncharacterized protein</fullName>
    </submittedName>
</protein>
<evidence type="ECO:0000313" key="2">
    <source>
        <dbReference type="Proteomes" id="UP000636800"/>
    </source>
</evidence>
<keyword evidence="2" id="KW-1185">Reference proteome</keyword>
<dbReference type="Proteomes" id="UP000636800">
    <property type="component" value="Chromosome 5"/>
</dbReference>
<dbReference type="EMBL" id="JADCNL010000005">
    <property type="protein sequence ID" value="KAG0481240.1"/>
    <property type="molecule type" value="Genomic_DNA"/>
</dbReference>
<reference evidence="1 2" key="1">
    <citation type="journal article" date="2020" name="Nat. Food">
        <title>A phased Vanilla planifolia genome enables genetic improvement of flavour and production.</title>
        <authorList>
            <person name="Hasing T."/>
            <person name="Tang H."/>
            <person name="Brym M."/>
            <person name="Khazi F."/>
            <person name="Huang T."/>
            <person name="Chambers A.H."/>
        </authorList>
    </citation>
    <scope>NUCLEOTIDE SEQUENCE [LARGE SCALE GENOMIC DNA]</scope>
    <source>
        <tissue evidence="1">Leaf</tissue>
    </source>
</reference>